<evidence type="ECO:0000256" key="5">
    <source>
        <dbReference type="ARBA" id="ARBA00023186"/>
    </source>
</evidence>
<evidence type="ECO:0000256" key="2">
    <source>
        <dbReference type="ARBA" id="ARBA00005464"/>
    </source>
</evidence>
<evidence type="ECO:0000256" key="3">
    <source>
        <dbReference type="ARBA" id="ARBA00013194"/>
    </source>
</evidence>
<feature type="domain" description="Trigger factor ribosome-binding bacterial" evidence="8">
    <location>
        <begin position="96"/>
        <end position="220"/>
    </location>
</feature>
<evidence type="ECO:0000256" key="4">
    <source>
        <dbReference type="ARBA" id="ARBA00023110"/>
    </source>
</evidence>
<dbReference type="EC" id="5.2.1.8" evidence="3"/>
<sequence>MATAMSVTISSTFRPFLDSNKVTVGILPENVLTSRNATTVNFCTAKHSLCRRSLNSCNFPVEGHRCLSRPISAVGSGLEASITDPKGNGITVKNAKIVVESQDDDKIQLRVDLTGEETQIVFDKVLTNLARTAPPIPGFRRQKGGKTSKVPKSFLLQMLGEERVTKFVIQEIVDSTMADYVKKENLSVKDNKINTSQTTEELKLSFIPGNEFGFNATLELEKAKSETTN</sequence>
<dbReference type="PANTHER" id="PTHR30560">
    <property type="entry name" value="TRIGGER FACTOR CHAPERONE AND PEPTIDYL-PROLYL CIS/TRANS ISOMERASE"/>
    <property type="match status" value="1"/>
</dbReference>
<dbReference type="FunFam" id="3.30.70.1050:FF:000004">
    <property type="entry name" value="Trigger factor"/>
    <property type="match status" value="1"/>
</dbReference>
<evidence type="ECO:0000259" key="8">
    <source>
        <dbReference type="Pfam" id="PF05697"/>
    </source>
</evidence>
<proteinExistence type="inferred from homology"/>
<keyword evidence="6" id="KW-0413">Isomerase</keyword>
<dbReference type="InterPro" id="IPR036611">
    <property type="entry name" value="Trigger_fac_ribosome-bd_sf"/>
</dbReference>
<dbReference type="PANTHER" id="PTHR30560:SF4">
    <property type="entry name" value="OS01G0894700 PROTEIN"/>
    <property type="match status" value="1"/>
</dbReference>
<evidence type="ECO:0000256" key="6">
    <source>
        <dbReference type="ARBA" id="ARBA00023235"/>
    </source>
</evidence>
<comment type="function">
    <text evidence="7">Involved in protein export. Acts as a chaperone by maintaining the newly synthesized protein in an open conformation. Functions as a peptidyl-prolyl cis-trans isomerase.</text>
</comment>
<gene>
    <name evidence="9" type="ORF">ILEXP_LOCUS30476</name>
</gene>
<evidence type="ECO:0000256" key="7">
    <source>
        <dbReference type="ARBA" id="ARBA00024849"/>
    </source>
</evidence>
<accession>A0ABC8T0N3</accession>
<comment type="catalytic activity">
    <reaction evidence="1">
        <text>[protein]-peptidylproline (omega=180) = [protein]-peptidylproline (omega=0)</text>
        <dbReference type="Rhea" id="RHEA:16237"/>
        <dbReference type="Rhea" id="RHEA-COMP:10747"/>
        <dbReference type="Rhea" id="RHEA-COMP:10748"/>
        <dbReference type="ChEBI" id="CHEBI:83833"/>
        <dbReference type="ChEBI" id="CHEBI:83834"/>
        <dbReference type="EC" id="5.2.1.8"/>
    </reaction>
</comment>
<dbReference type="AlphaFoldDB" id="A0ABC8T0N3"/>
<comment type="caution">
    <text evidence="9">The sequence shown here is derived from an EMBL/GenBank/DDBJ whole genome shotgun (WGS) entry which is preliminary data.</text>
</comment>
<dbReference type="Proteomes" id="UP001642360">
    <property type="component" value="Unassembled WGS sequence"/>
</dbReference>
<dbReference type="GO" id="GO:0003755">
    <property type="term" value="F:peptidyl-prolyl cis-trans isomerase activity"/>
    <property type="evidence" value="ECO:0007669"/>
    <property type="project" value="UniProtKB-KW"/>
</dbReference>
<keyword evidence="10" id="KW-1185">Reference proteome</keyword>
<evidence type="ECO:0000313" key="10">
    <source>
        <dbReference type="Proteomes" id="UP001642360"/>
    </source>
</evidence>
<name>A0ABC8T0N3_9AQUA</name>
<dbReference type="EMBL" id="CAUOFW020003724">
    <property type="protein sequence ID" value="CAK9161655.1"/>
    <property type="molecule type" value="Genomic_DNA"/>
</dbReference>
<evidence type="ECO:0000313" key="9">
    <source>
        <dbReference type="EMBL" id="CAK9161655.1"/>
    </source>
</evidence>
<dbReference type="InterPro" id="IPR005215">
    <property type="entry name" value="Trig_fac"/>
</dbReference>
<evidence type="ECO:0000256" key="1">
    <source>
        <dbReference type="ARBA" id="ARBA00000971"/>
    </source>
</evidence>
<reference evidence="9 10" key="1">
    <citation type="submission" date="2024-02" db="EMBL/GenBank/DDBJ databases">
        <authorList>
            <person name="Vignale AGUSTIN F."/>
            <person name="Sosa J E."/>
            <person name="Modenutti C."/>
        </authorList>
    </citation>
    <scope>NUCLEOTIDE SEQUENCE [LARGE SCALE GENOMIC DNA]</scope>
</reference>
<dbReference type="Gene3D" id="3.30.70.1050">
    <property type="entry name" value="Trigger factor ribosome-binding domain"/>
    <property type="match status" value="1"/>
</dbReference>
<comment type="similarity">
    <text evidence="2">Belongs to the FKBP-type PPIase family. Tig subfamily.</text>
</comment>
<protein>
    <recommendedName>
        <fullName evidence="3">peptidylprolyl isomerase</fullName>
        <ecNumber evidence="3">5.2.1.8</ecNumber>
    </recommendedName>
</protein>
<keyword evidence="5" id="KW-0143">Chaperone</keyword>
<keyword evidence="4" id="KW-0697">Rotamase</keyword>
<dbReference type="SUPFAM" id="SSF102735">
    <property type="entry name" value="Trigger factor ribosome-binding domain"/>
    <property type="match status" value="1"/>
</dbReference>
<dbReference type="InterPro" id="IPR008881">
    <property type="entry name" value="Trigger_fac_ribosome-bd_bac"/>
</dbReference>
<dbReference type="Pfam" id="PF05697">
    <property type="entry name" value="Trigger_N"/>
    <property type="match status" value="1"/>
</dbReference>
<organism evidence="9 10">
    <name type="scientific">Ilex paraguariensis</name>
    <name type="common">yerba mate</name>
    <dbReference type="NCBI Taxonomy" id="185542"/>
    <lineage>
        <taxon>Eukaryota</taxon>
        <taxon>Viridiplantae</taxon>
        <taxon>Streptophyta</taxon>
        <taxon>Embryophyta</taxon>
        <taxon>Tracheophyta</taxon>
        <taxon>Spermatophyta</taxon>
        <taxon>Magnoliopsida</taxon>
        <taxon>eudicotyledons</taxon>
        <taxon>Gunneridae</taxon>
        <taxon>Pentapetalae</taxon>
        <taxon>asterids</taxon>
        <taxon>campanulids</taxon>
        <taxon>Aquifoliales</taxon>
        <taxon>Aquifoliaceae</taxon>
        <taxon>Ilex</taxon>
    </lineage>
</organism>